<keyword evidence="2" id="KW-0680">Restriction system</keyword>
<keyword evidence="3" id="KW-0238">DNA-binding</keyword>
<dbReference type="GO" id="GO:0003677">
    <property type="term" value="F:DNA binding"/>
    <property type="evidence" value="ECO:0007669"/>
    <property type="project" value="UniProtKB-KW"/>
</dbReference>
<dbReference type="GO" id="GO:0004519">
    <property type="term" value="F:endonuclease activity"/>
    <property type="evidence" value="ECO:0007669"/>
    <property type="project" value="UniProtKB-KW"/>
</dbReference>
<organism evidence="5 6">
    <name type="scientific">Brachyspira pilosicoli P43/6/78</name>
    <dbReference type="NCBI Taxonomy" id="1042417"/>
    <lineage>
        <taxon>Bacteria</taxon>
        <taxon>Pseudomonadati</taxon>
        <taxon>Spirochaetota</taxon>
        <taxon>Spirochaetia</taxon>
        <taxon>Brachyspirales</taxon>
        <taxon>Brachyspiraceae</taxon>
        <taxon>Brachyspira</taxon>
    </lineage>
</organism>
<name>A0A3B6VSY1_BRAPL</name>
<dbReference type="SUPFAM" id="SSF116734">
    <property type="entry name" value="DNA methylase specificity domain"/>
    <property type="match status" value="2"/>
</dbReference>
<dbReference type="Gene3D" id="3.90.220.20">
    <property type="entry name" value="DNA methylase specificity domains"/>
    <property type="match status" value="2"/>
</dbReference>
<dbReference type="PANTHER" id="PTHR43140">
    <property type="entry name" value="TYPE-1 RESTRICTION ENZYME ECOKI SPECIFICITY PROTEIN"/>
    <property type="match status" value="1"/>
</dbReference>
<evidence type="ECO:0000256" key="2">
    <source>
        <dbReference type="ARBA" id="ARBA00022747"/>
    </source>
</evidence>
<dbReference type="REBASE" id="58010">
    <property type="entry name" value="S.Bpi43ORF2210P"/>
</dbReference>
<dbReference type="AlphaFoldDB" id="A0A3B6VSY1"/>
<gene>
    <name evidence="5" type="ORF">BPP43_02215</name>
</gene>
<evidence type="ECO:0000313" key="5">
    <source>
        <dbReference type="EMBL" id="AGA65769.1"/>
    </source>
</evidence>
<dbReference type="PANTHER" id="PTHR43140:SF1">
    <property type="entry name" value="TYPE I RESTRICTION ENZYME ECOKI SPECIFICITY SUBUNIT"/>
    <property type="match status" value="1"/>
</dbReference>
<keyword evidence="5" id="KW-0540">Nuclease</keyword>
<dbReference type="Pfam" id="PF01420">
    <property type="entry name" value="Methylase_S"/>
    <property type="match status" value="2"/>
</dbReference>
<dbReference type="KEGG" id="bpip:BPP43_02215"/>
<evidence type="ECO:0000259" key="4">
    <source>
        <dbReference type="Pfam" id="PF01420"/>
    </source>
</evidence>
<protein>
    <submittedName>
        <fullName evidence="5">Putative restriction endonuclease type I S subunit</fullName>
    </submittedName>
</protein>
<keyword evidence="6" id="KW-1185">Reference proteome</keyword>
<feature type="domain" description="Type I restriction modification DNA specificity" evidence="4">
    <location>
        <begin position="154"/>
        <end position="319"/>
    </location>
</feature>
<dbReference type="Proteomes" id="UP000010793">
    <property type="component" value="Chromosome"/>
</dbReference>
<dbReference type="GO" id="GO:0009307">
    <property type="term" value="P:DNA restriction-modification system"/>
    <property type="evidence" value="ECO:0007669"/>
    <property type="project" value="UniProtKB-KW"/>
</dbReference>
<dbReference type="CDD" id="cd17291">
    <property type="entry name" value="RMtype1_S_MgeORF438P-TRD-CR_like"/>
    <property type="match status" value="1"/>
</dbReference>
<dbReference type="EMBL" id="CP002873">
    <property type="protein sequence ID" value="AGA65769.1"/>
    <property type="molecule type" value="Genomic_DNA"/>
</dbReference>
<sequence>MIKEGYPVINGGIQASGYTNNFNEYEETITISQGGASAGFVNFMLEKFWAGAHCYIIKPNTDKLINKYLFFVLKNIEIHIMELKNGAGIPGINKNKITKIKIPLLPIEVQKEIVRILDTFTKYQDLLNRELELRKKQYEYYRDKLLTFSNDKAQWKRLGDIAHIVMGQSPDSKSYNNKNIGLPFLQGCASFGTIYPLINTYSSDIKKIAVNGSILMSVRAPVGKLNIANTDICIGRGLCSINSNCEVSNKYVFYSLKNIIKYIADKSKGAIFDSITSDSIRNIKIPVPPLEEQERIVNILDKFDALCNDITRGLPAEIKLRKKQYEYYRDKLLTFKEKKK</sequence>
<dbReference type="InterPro" id="IPR044946">
    <property type="entry name" value="Restrct_endonuc_typeI_TRD_sf"/>
</dbReference>
<evidence type="ECO:0000313" key="6">
    <source>
        <dbReference type="Proteomes" id="UP000010793"/>
    </source>
</evidence>
<comment type="similarity">
    <text evidence="1">Belongs to the type-I restriction system S methylase family.</text>
</comment>
<accession>A0A3B6VSY1</accession>
<evidence type="ECO:0000256" key="3">
    <source>
        <dbReference type="ARBA" id="ARBA00023125"/>
    </source>
</evidence>
<evidence type="ECO:0000256" key="1">
    <source>
        <dbReference type="ARBA" id="ARBA00010923"/>
    </source>
</evidence>
<proteinExistence type="inferred from homology"/>
<dbReference type="InterPro" id="IPR051212">
    <property type="entry name" value="Type-I_RE_S_subunit"/>
</dbReference>
<keyword evidence="5" id="KW-0378">Hydrolase</keyword>
<dbReference type="InterPro" id="IPR000055">
    <property type="entry name" value="Restrct_endonuc_typeI_TRD"/>
</dbReference>
<feature type="domain" description="Type I restriction modification DNA specificity" evidence="4">
    <location>
        <begin position="4"/>
        <end position="130"/>
    </location>
</feature>
<keyword evidence="5" id="KW-0255">Endonuclease</keyword>
<reference evidence="5 6" key="1">
    <citation type="journal article" date="2013" name="Genome Announc.">
        <title>Complete Genome Sequence of the Porcine Strain Brachyspira pilosicoli P43/6/78(T.).</title>
        <authorList>
            <person name="Lin C."/>
            <person name="den Bakker H.C."/>
            <person name="Suzuki H."/>
            <person name="Lefebure T."/>
            <person name="Ponnala L."/>
            <person name="Sun Q."/>
            <person name="Stanhope M.J."/>
            <person name="Wiedmann M."/>
            <person name="Duhamel G.E."/>
        </authorList>
    </citation>
    <scope>NUCLEOTIDE SEQUENCE [LARGE SCALE GENOMIC DNA]</scope>
    <source>
        <strain evidence="5 6">P43/6/78</strain>
    </source>
</reference>
<dbReference type="CDD" id="cd17498">
    <property type="entry name" value="RMtype1_S_Aco12261I-TRD1-CR1_like"/>
    <property type="match status" value="1"/>
</dbReference>